<accession>A0A1S3XS58</accession>
<dbReference type="AlphaFoldDB" id="A0A1S3XS58"/>
<evidence type="ECO:0000313" key="2">
    <source>
        <dbReference type="RefSeq" id="XP_016442714.1"/>
    </source>
</evidence>
<protein>
    <submittedName>
        <fullName evidence="2">Uncharacterized mitochondrial protein AtMg00810-like</fullName>
    </submittedName>
</protein>
<feature type="domain" description="Reverse transcriptase Ty1/copia-type" evidence="1">
    <location>
        <begin position="31"/>
        <end position="108"/>
    </location>
</feature>
<sequence>MVTLLLPSPVLASWYADFTSPFMGLGRPPTSVYVDDIILIGTDSAEISSLKSFFDAQFKIKDLGSRSYFLGIEVLYSDSRVLLHEKKFIHDLLMEFHCSDVTSVVCPLPLNVKLKAKEGTHLSKPEVYRSLVGNLNFLTNTRPAISFAVQHLSQFMQSPCLPHLEATLHLLKYLKGTADFGVFFNNSLDLSVAAYYDSDWVACPETRGCLSKAVGELTWLHRLVLDLGVSCPSSVPLFCDSQVVIHIAKNSIFYERTKHIKLVCHLVRAKIAEGLINLLHTSSSTQLADIFKRL</sequence>
<reference evidence="2" key="1">
    <citation type="submission" date="2025-08" db="UniProtKB">
        <authorList>
            <consortium name="RefSeq"/>
        </authorList>
    </citation>
    <scope>IDENTIFICATION</scope>
</reference>
<dbReference type="RefSeq" id="XP_016442714.1">
    <property type="nucleotide sequence ID" value="XM_016587228.1"/>
</dbReference>
<organism evidence="2">
    <name type="scientific">Nicotiana tabacum</name>
    <name type="common">Common tobacco</name>
    <dbReference type="NCBI Taxonomy" id="4097"/>
    <lineage>
        <taxon>Eukaryota</taxon>
        <taxon>Viridiplantae</taxon>
        <taxon>Streptophyta</taxon>
        <taxon>Embryophyta</taxon>
        <taxon>Tracheophyta</taxon>
        <taxon>Spermatophyta</taxon>
        <taxon>Magnoliopsida</taxon>
        <taxon>eudicotyledons</taxon>
        <taxon>Gunneridae</taxon>
        <taxon>Pentapetalae</taxon>
        <taxon>asterids</taxon>
        <taxon>lamiids</taxon>
        <taxon>Solanales</taxon>
        <taxon>Solanaceae</taxon>
        <taxon>Nicotianoideae</taxon>
        <taxon>Nicotianeae</taxon>
        <taxon>Nicotiana</taxon>
    </lineage>
</organism>
<dbReference type="CDD" id="cd09272">
    <property type="entry name" value="RNase_HI_RT_Ty1"/>
    <property type="match status" value="1"/>
</dbReference>
<dbReference type="PANTHER" id="PTHR11439">
    <property type="entry name" value="GAG-POL-RELATED RETROTRANSPOSON"/>
    <property type="match status" value="1"/>
</dbReference>
<dbReference type="InterPro" id="IPR013103">
    <property type="entry name" value="RVT_2"/>
</dbReference>
<dbReference type="STRING" id="4097.A0A1S3XS58"/>
<dbReference type="OrthoDB" id="1250294at2759"/>
<dbReference type="PANTHER" id="PTHR11439:SF470">
    <property type="entry name" value="CYSTEINE-RICH RLK (RECEPTOR-LIKE PROTEIN KINASE) 8"/>
    <property type="match status" value="1"/>
</dbReference>
<dbReference type="PaxDb" id="4097-A0A1S3XS58"/>
<gene>
    <name evidence="2" type="primary">LOC107768125</name>
</gene>
<evidence type="ECO:0000259" key="1">
    <source>
        <dbReference type="Pfam" id="PF07727"/>
    </source>
</evidence>
<dbReference type="Pfam" id="PF07727">
    <property type="entry name" value="RVT_2"/>
    <property type="match status" value="1"/>
</dbReference>
<proteinExistence type="predicted"/>
<dbReference type="InterPro" id="IPR043502">
    <property type="entry name" value="DNA/RNA_pol_sf"/>
</dbReference>
<name>A0A1S3XS58_TOBAC</name>
<dbReference type="KEGG" id="nta:107768125"/>
<dbReference type="SUPFAM" id="SSF56672">
    <property type="entry name" value="DNA/RNA polymerases"/>
    <property type="match status" value="1"/>
</dbReference>